<protein>
    <submittedName>
        <fullName evidence="8">DNA internalization-related competence protein ComEC/Rec2</fullName>
    </submittedName>
</protein>
<sequence>MPSLRTAPLFWTALGLVLGILVADARPIPAGWWLLGAACTGTLALVALVVDQKRRRAIPSWPIPLLLCVLFVGAARHRLQMAPPPPFPLDTTAVVRAEVQKTPEATAYGLRFPARTRLLLIGHDTLADRVLLDVRLVADSLPALACGQRVLLGGRLEPLRVPRNPGLPDRTAQWRRQGVVARLVVDDPRLVQVLDARRCFTDRLVSLRDSITSVLQRYMPRPEARHVVQALLLGDRSGLSPDVRNRLGRAGLAHLLAISGLHVLLVGLVLYGLLRPLLLRLGLSWWSMEWTRTVLTLLVLSGYVLLAGAPASAVRALVMTALFLGATLFQTPPHPLNALGAAAVVLLLADPAQLFEPGFQLSFAAVIGLLLGWLPLQQRLPAVIFRRPALRYLTGTLLVTLTATLATAPFVLYHFGYVSLAGLPLNLLGIPLAAGALAGGLLSVLSAPFSPALAELFGQAATLCAYLLLQLGELGLRLLRPLVLHVPEPPWWMLIAPPVLLGLWSRSPGIRRRSGLVLLGVLSLGLWTTPPAAPHLDVLFFDVGHGDAVLIRAPGGRHLLIDTGGRYGGRVAAEWSLLPFFRRYGIDRLNAVLITHPDADHAGGLPLLLRRLEVGRVLDSGTVDSSALSLEIAHLIDSLRLPRQSLQAGDTVRLDPALVLQVLAPAPNARDVPDNERSVVLRMVFGRTRWLFLGDAERELERQLTQAYGDLLASDVVKVAHHGSRTSSTPELVQQVIPTRAHPVRAVISSGWRGVSDSVRVRWERQGARLWITADSGALWLRSDGWRIWPVAWRRAQ</sequence>
<evidence type="ECO:0000256" key="2">
    <source>
        <dbReference type="ARBA" id="ARBA00022475"/>
    </source>
</evidence>
<dbReference type="NCBIfam" id="TIGR00361">
    <property type="entry name" value="ComEC_Rec2"/>
    <property type="match status" value="1"/>
</dbReference>
<dbReference type="OrthoDB" id="9761531at2"/>
<keyword evidence="5 6" id="KW-0472">Membrane</keyword>
<dbReference type="PANTHER" id="PTHR30619">
    <property type="entry name" value="DNA INTERNALIZATION/COMPETENCE PROTEIN COMEC/REC2"/>
    <property type="match status" value="1"/>
</dbReference>
<dbReference type="InterPro" id="IPR025405">
    <property type="entry name" value="DUF4131"/>
</dbReference>
<reference evidence="8 9" key="1">
    <citation type="journal article" date="2009" name="Stand. Genomic Sci.">
        <title>Complete genome sequence of Rhodothermus marinus type strain (R-10).</title>
        <authorList>
            <person name="Nolan M."/>
            <person name="Tindall B.J."/>
            <person name="Pomrenke H."/>
            <person name="Lapidus A."/>
            <person name="Copeland A."/>
            <person name="Glavina Del Rio T."/>
            <person name="Lucas S."/>
            <person name="Chen F."/>
            <person name="Tice H."/>
            <person name="Cheng J.F."/>
            <person name="Saunders E."/>
            <person name="Han C."/>
            <person name="Bruce D."/>
            <person name="Goodwin L."/>
            <person name="Chain P."/>
            <person name="Pitluck S."/>
            <person name="Ovchinikova G."/>
            <person name="Pati A."/>
            <person name="Ivanova N."/>
            <person name="Mavromatis K."/>
            <person name="Chen A."/>
            <person name="Palaniappan K."/>
            <person name="Land M."/>
            <person name="Hauser L."/>
            <person name="Chang Y.J."/>
            <person name="Jeffries C.D."/>
            <person name="Brettin T."/>
            <person name="Goker M."/>
            <person name="Bristow J."/>
            <person name="Eisen J.A."/>
            <person name="Markowitz V."/>
            <person name="Hugenholtz P."/>
            <person name="Kyrpides N.C."/>
            <person name="Klenk H.P."/>
            <person name="Detter J.C."/>
        </authorList>
    </citation>
    <scope>NUCLEOTIDE SEQUENCE [LARGE SCALE GENOMIC DNA]</scope>
    <source>
        <strain evidence="9">ATCC 43812 / DSM 4252 / R-10</strain>
    </source>
</reference>
<evidence type="ECO:0000259" key="7">
    <source>
        <dbReference type="SMART" id="SM00849"/>
    </source>
</evidence>
<dbReference type="KEGG" id="rmr:Rmar_0031"/>
<dbReference type="SUPFAM" id="SSF56281">
    <property type="entry name" value="Metallo-hydrolase/oxidoreductase"/>
    <property type="match status" value="1"/>
</dbReference>
<comment type="subcellular location">
    <subcellularLocation>
        <location evidence="1">Cell membrane</location>
        <topology evidence="1">Multi-pass membrane protein</topology>
    </subcellularLocation>
</comment>
<dbReference type="Pfam" id="PF00753">
    <property type="entry name" value="Lactamase_B"/>
    <property type="match status" value="1"/>
</dbReference>
<evidence type="ECO:0000256" key="3">
    <source>
        <dbReference type="ARBA" id="ARBA00022692"/>
    </source>
</evidence>
<dbReference type="eggNOG" id="COG2333">
    <property type="taxonomic scope" value="Bacteria"/>
</dbReference>
<evidence type="ECO:0000256" key="5">
    <source>
        <dbReference type="ARBA" id="ARBA00023136"/>
    </source>
</evidence>
<evidence type="ECO:0000256" key="4">
    <source>
        <dbReference type="ARBA" id="ARBA00022989"/>
    </source>
</evidence>
<feature type="transmembrane region" description="Helical" evidence="6">
    <location>
        <begin position="252"/>
        <end position="274"/>
    </location>
</feature>
<dbReference type="AlphaFoldDB" id="D0MK27"/>
<dbReference type="InterPro" id="IPR004797">
    <property type="entry name" value="Competence_ComEC/Rec2"/>
</dbReference>
<evidence type="ECO:0000256" key="6">
    <source>
        <dbReference type="SAM" id="Phobius"/>
    </source>
</evidence>
<dbReference type="RefSeq" id="WP_012842552.1">
    <property type="nucleotide sequence ID" value="NC_013501.1"/>
</dbReference>
<keyword evidence="3 6" id="KW-0812">Transmembrane</keyword>
<feature type="domain" description="Metallo-beta-lactamase" evidence="7">
    <location>
        <begin position="545"/>
        <end position="752"/>
    </location>
</feature>
<keyword evidence="2" id="KW-1003">Cell membrane</keyword>
<dbReference type="PANTHER" id="PTHR30619:SF1">
    <property type="entry name" value="RECOMBINATION PROTEIN 2"/>
    <property type="match status" value="1"/>
</dbReference>
<dbReference type="eggNOG" id="COG0658">
    <property type="taxonomic scope" value="Bacteria"/>
</dbReference>
<dbReference type="EMBL" id="CP001807">
    <property type="protein sequence ID" value="ACY46940.1"/>
    <property type="molecule type" value="Genomic_DNA"/>
</dbReference>
<feature type="transmembrane region" description="Helical" evidence="6">
    <location>
        <begin position="389"/>
        <end position="413"/>
    </location>
</feature>
<proteinExistence type="predicted"/>
<dbReference type="InterPro" id="IPR004477">
    <property type="entry name" value="ComEC_N"/>
</dbReference>
<accession>D0MK27</accession>
<dbReference type="GO" id="GO:0030420">
    <property type="term" value="P:establishment of competence for transformation"/>
    <property type="evidence" value="ECO:0007669"/>
    <property type="project" value="InterPro"/>
</dbReference>
<dbReference type="NCBIfam" id="TIGR00360">
    <property type="entry name" value="ComEC_N-term"/>
    <property type="match status" value="1"/>
</dbReference>
<dbReference type="HOGENOM" id="CLU_010363_2_1_10"/>
<evidence type="ECO:0000256" key="1">
    <source>
        <dbReference type="ARBA" id="ARBA00004651"/>
    </source>
</evidence>
<keyword evidence="4 6" id="KW-1133">Transmembrane helix</keyword>
<keyword evidence="9" id="KW-1185">Reference proteome</keyword>
<organism evidence="8 9">
    <name type="scientific">Rhodothermus marinus (strain ATCC 43812 / DSM 4252 / R-10)</name>
    <name type="common">Rhodothermus obamensis</name>
    <dbReference type="NCBI Taxonomy" id="518766"/>
    <lineage>
        <taxon>Bacteria</taxon>
        <taxon>Pseudomonadati</taxon>
        <taxon>Rhodothermota</taxon>
        <taxon>Rhodothermia</taxon>
        <taxon>Rhodothermales</taxon>
        <taxon>Rhodothermaceae</taxon>
        <taxon>Rhodothermus</taxon>
    </lineage>
</organism>
<feature type="transmembrane region" description="Helical" evidence="6">
    <location>
        <begin position="361"/>
        <end position="377"/>
    </location>
</feature>
<feature type="transmembrane region" description="Helical" evidence="6">
    <location>
        <begin position="425"/>
        <end position="445"/>
    </location>
</feature>
<gene>
    <name evidence="8" type="ordered locus">Rmar_0031</name>
</gene>
<dbReference type="CDD" id="cd07731">
    <property type="entry name" value="ComA-like_MBL-fold"/>
    <property type="match status" value="1"/>
</dbReference>
<dbReference type="InterPro" id="IPR001279">
    <property type="entry name" value="Metallo-B-lactamas"/>
</dbReference>
<evidence type="ECO:0000313" key="8">
    <source>
        <dbReference type="EMBL" id="ACY46940.1"/>
    </source>
</evidence>
<feature type="transmembrane region" description="Helical" evidence="6">
    <location>
        <begin position="33"/>
        <end position="50"/>
    </location>
</feature>
<dbReference type="GO" id="GO:0005886">
    <property type="term" value="C:plasma membrane"/>
    <property type="evidence" value="ECO:0007669"/>
    <property type="project" value="UniProtKB-SubCell"/>
</dbReference>
<dbReference type="InterPro" id="IPR052159">
    <property type="entry name" value="Competence_DNA_uptake"/>
</dbReference>
<dbReference type="InterPro" id="IPR035681">
    <property type="entry name" value="ComA-like_MBL"/>
</dbReference>
<dbReference type="Gene3D" id="3.60.15.10">
    <property type="entry name" value="Ribonuclease Z/Hydroxyacylglutathione hydrolase-like"/>
    <property type="match status" value="1"/>
</dbReference>
<feature type="transmembrane region" description="Helical" evidence="6">
    <location>
        <begin position="336"/>
        <end position="355"/>
    </location>
</feature>
<dbReference type="STRING" id="518766.Rmar_0031"/>
<evidence type="ECO:0000313" key="9">
    <source>
        <dbReference type="Proteomes" id="UP000002221"/>
    </source>
</evidence>
<name>D0MK27_RHOM4</name>
<dbReference type="SMART" id="SM00849">
    <property type="entry name" value="Lactamase_B"/>
    <property type="match status" value="1"/>
</dbReference>
<dbReference type="Proteomes" id="UP000002221">
    <property type="component" value="Chromosome"/>
</dbReference>
<dbReference type="InterPro" id="IPR036866">
    <property type="entry name" value="RibonucZ/Hydroxyglut_hydro"/>
</dbReference>
<dbReference type="Pfam" id="PF13567">
    <property type="entry name" value="DUF4131"/>
    <property type="match status" value="1"/>
</dbReference>
<feature type="transmembrane region" description="Helical" evidence="6">
    <location>
        <begin position="294"/>
        <end position="324"/>
    </location>
</feature>
<dbReference type="Pfam" id="PF03772">
    <property type="entry name" value="Competence"/>
    <property type="match status" value="1"/>
</dbReference>